<evidence type="ECO:0000313" key="2">
    <source>
        <dbReference type="EMBL" id="BCZ22985.1"/>
    </source>
</evidence>
<dbReference type="Proteomes" id="UP000826012">
    <property type="component" value="Chromosome"/>
</dbReference>
<proteinExistence type="predicted"/>
<protein>
    <submittedName>
        <fullName evidence="2">Uncharacterized protein</fullName>
    </submittedName>
</protein>
<sequence length="77" mass="7851">MKTRVFIATAALFAAVAWTAPAASANTPYCDSLAPRDAHECNCGFDFAPGSPELHACMYGDAAAPSPNPAPSPSPSP</sequence>
<evidence type="ECO:0000256" key="1">
    <source>
        <dbReference type="SAM" id="SignalP"/>
    </source>
</evidence>
<keyword evidence="3" id="KW-1185">Reference proteome</keyword>
<feature type="chain" id="PRO_5045908060" evidence="1">
    <location>
        <begin position="26"/>
        <end position="77"/>
    </location>
</feature>
<name>A0ABM7SNT3_9MYCO</name>
<gene>
    <name evidence="2" type="ORF">MTY59_28400</name>
</gene>
<reference evidence="2 3" key="1">
    <citation type="submission" date="2021-07" db="EMBL/GenBank/DDBJ databases">
        <title>Complete genome sequence of nontuberculous Mycobacterium sp. TY59.</title>
        <authorList>
            <person name="Fukushima K."/>
        </authorList>
    </citation>
    <scope>NUCLEOTIDE SEQUENCE [LARGE SCALE GENOMIC DNA]</scope>
    <source>
        <strain evidence="2 3">TY59</strain>
    </source>
</reference>
<reference evidence="2 3" key="2">
    <citation type="submission" date="2021-07" db="EMBL/GenBank/DDBJ databases">
        <authorList>
            <person name="Matsumoto Y."/>
            <person name="Motooka D."/>
            <person name="Nakamura S."/>
        </authorList>
    </citation>
    <scope>NUCLEOTIDE SEQUENCE [LARGE SCALE GENOMIC DNA]</scope>
    <source>
        <strain evidence="2 3">TY59</strain>
    </source>
</reference>
<organism evidence="2 3">
    <name type="scientific">Mycobacterium senriense</name>
    <dbReference type="NCBI Taxonomy" id="2775496"/>
    <lineage>
        <taxon>Bacteria</taxon>
        <taxon>Bacillati</taxon>
        <taxon>Actinomycetota</taxon>
        <taxon>Actinomycetes</taxon>
        <taxon>Mycobacteriales</taxon>
        <taxon>Mycobacteriaceae</taxon>
        <taxon>Mycobacterium</taxon>
        <taxon>Mycobacterium avium complex (MAC)</taxon>
    </lineage>
</organism>
<accession>A0ABM7SNT3</accession>
<feature type="signal peptide" evidence="1">
    <location>
        <begin position="1"/>
        <end position="25"/>
    </location>
</feature>
<evidence type="ECO:0000313" key="3">
    <source>
        <dbReference type="Proteomes" id="UP000826012"/>
    </source>
</evidence>
<dbReference type="EMBL" id="AP024828">
    <property type="protein sequence ID" value="BCZ22985.1"/>
    <property type="molecule type" value="Genomic_DNA"/>
</dbReference>
<keyword evidence="1" id="KW-0732">Signal</keyword>